<evidence type="ECO:0000313" key="3">
    <source>
        <dbReference type="EMBL" id="VYU15302.1"/>
    </source>
</evidence>
<sequence>MMKKSGKQKHDVLIERLFEIFSVLYQGKIIDKTWLCERFAIAERTAYRDLARLGHLLDEVTPGRFRLNAHLLPALHSGHLAQFADFTGVAKLFPRQDGPALRKNLEQRENVIFHSATTRDNQLIEALLGELNQATAAHVEVTYHYQGKPRRAQPYRLINHYGLWYLAAVEAGRLKAFELALITRFMVTETRFTPSPGVLEELNSTPGISFGSKTETLLSVSAHAAKFVGRRPLFPAQRLVEQHEDGRLTIACETRDPQALFRWLRYWLPDIHIIAPVSLRDAFERDLQQRCVAADEITF</sequence>
<organism evidence="3">
    <name type="scientific">Phytobacter massiliensis</name>
    <dbReference type="NCBI Taxonomy" id="1485952"/>
    <lineage>
        <taxon>Bacteria</taxon>
        <taxon>Pseudomonadati</taxon>
        <taxon>Pseudomonadota</taxon>
        <taxon>Gammaproteobacteria</taxon>
        <taxon>Enterobacterales</taxon>
        <taxon>Enterobacteriaceae</taxon>
        <taxon>Phytobacter</taxon>
    </lineage>
</organism>
<dbReference type="RefSeq" id="WP_421957808.1">
    <property type="nucleotide sequence ID" value="NZ_CACRTZ010000006.1"/>
</dbReference>
<dbReference type="Pfam" id="PF13280">
    <property type="entry name" value="WYL"/>
    <property type="match status" value="1"/>
</dbReference>
<dbReference type="PANTHER" id="PTHR34580">
    <property type="match status" value="1"/>
</dbReference>
<reference evidence="3" key="1">
    <citation type="submission" date="2019-11" db="EMBL/GenBank/DDBJ databases">
        <authorList>
            <person name="Feng L."/>
        </authorList>
    </citation>
    <scope>NUCLEOTIDE SEQUENCE</scope>
    <source>
        <strain evidence="3">EMassiliensisLFYP7</strain>
    </source>
</reference>
<dbReference type="InterPro" id="IPR057727">
    <property type="entry name" value="WCX_dom"/>
</dbReference>
<accession>A0A6N3CH25</accession>
<dbReference type="AlphaFoldDB" id="A0A6N3CH25"/>
<protein>
    <submittedName>
        <fullName evidence="3">Uncharacterized protein</fullName>
    </submittedName>
</protein>
<dbReference type="InterPro" id="IPR026881">
    <property type="entry name" value="WYL_dom"/>
</dbReference>
<dbReference type="PANTHER" id="PTHR34580:SF1">
    <property type="entry name" value="PROTEIN PAFC"/>
    <property type="match status" value="1"/>
</dbReference>
<evidence type="ECO:0000259" key="1">
    <source>
        <dbReference type="Pfam" id="PF13280"/>
    </source>
</evidence>
<feature type="domain" description="WCX" evidence="2">
    <location>
        <begin position="217"/>
        <end position="288"/>
    </location>
</feature>
<dbReference type="EMBL" id="CACRTZ010000006">
    <property type="protein sequence ID" value="VYU15302.1"/>
    <property type="molecule type" value="Genomic_DNA"/>
</dbReference>
<feature type="domain" description="WYL" evidence="1">
    <location>
        <begin position="127"/>
        <end position="183"/>
    </location>
</feature>
<name>A0A6N3CH25_9ENTR</name>
<gene>
    <name evidence="3" type="ORF">EMLFYP7_01537</name>
</gene>
<dbReference type="InterPro" id="IPR051534">
    <property type="entry name" value="CBASS_pafABC_assoc_protein"/>
</dbReference>
<dbReference type="Pfam" id="PF25583">
    <property type="entry name" value="WCX"/>
    <property type="match status" value="1"/>
</dbReference>
<dbReference type="PROSITE" id="PS52050">
    <property type="entry name" value="WYL"/>
    <property type="match status" value="1"/>
</dbReference>
<evidence type="ECO:0000259" key="2">
    <source>
        <dbReference type="Pfam" id="PF25583"/>
    </source>
</evidence>
<proteinExistence type="predicted"/>